<name>A0A9D5HI86_9LILI</name>
<sequence length="229" mass="25588">MTGSGEVAERWRPLRTATMVRSEENGDIGAAVSERNHQQIPHIQAASSGPGISKTNIQRSCVKDPCTPKIEQPLHAHRCPVNSTTLEPCKDGVATSELDNTWSIKHDASSLAGAGKGPHNNHPPEEQFSPTKVLHVKRMNARYADIIKKAQHYLQLDGVQTDNKLELAEKQSESKMQREKKREAARIALNEMERIAKQNQYLEKETEEMMKTFMGSQSVLEKIGLVLKD</sequence>
<reference evidence="2" key="2">
    <citation type="journal article" date="2022" name="Hortic Res">
        <title>The genome of Dioscorea zingiberensis sheds light on the biosynthesis, origin and evolution of the medicinally important diosgenin saponins.</title>
        <authorList>
            <person name="Li Y."/>
            <person name="Tan C."/>
            <person name="Li Z."/>
            <person name="Guo J."/>
            <person name="Li S."/>
            <person name="Chen X."/>
            <person name="Wang C."/>
            <person name="Dai X."/>
            <person name="Yang H."/>
            <person name="Song W."/>
            <person name="Hou L."/>
            <person name="Xu J."/>
            <person name="Tong Z."/>
            <person name="Xu A."/>
            <person name="Yuan X."/>
            <person name="Wang W."/>
            <person name="Yang Q."/>
            <person name="Chen L."/>
            <person name="Sun Z."/>
            <person name="Wang K."/>
            <person name="Pan B."/>
            <person name="Chen J."/>
            <person name="Bao Y."/>
            <person name="Liu F."/>
            <person name="Qi X."/>
            <person name="Gang D.R."/>
            <person name="Wen J."/>
            <person name="Li J."/>
        </authorList>
    </citation>
    <scope>NUCLEOTIDE SEQUENCE</scope>
    <source>
        <strain evidence="2">Dzin_1.0</strain>
    </source>
</reference>
<keyword evidence="3" id="KW-1185">Reference proteome</keyword>
<organism evidence="2 3">
    <name type="scientific">Dioscorea zingiberensis</name>
    <dbReference type="NCBI Taxonomy" id="325984"/>
    <lineage>
        <taxon>Eukaryota</taxon>
        <taxon>Viridiplantae</taxon>
        <taxon>Streptophyta</taxon>
        <taxon>Embryophyta</taxon>
        <taxon>Tracheophyta</taxon>
        <taxon>Spermatophyta</taxon>
        <taxon>Magnoliopsida</taxon>
        <taxon>Liliopsida</taxon>
        <taxon>Dioscoreales</taxon>
        <taxon>Dioscoreaceae</taxon>
        <taxon>Dioscorea</taxon>
    </lineage>
</organism>
<dbReference type="Proteomes" id="UP001085076">
    <property type="component" value="Miscellaneous, Linkage group lg03"/>
</dbReference>
<evidence type="ECO:0000313" key="2">
    <source>
        <dbReference type="EMBL" id="KAJ0977521.1"/>
    </source>
</evidence>
<feature type="region of interest" description="Disordered" evidence="1">
    <location>
        <begin position="109"/>
        <end position="128"/>
    </location>
</feature>
<dbReference type="AlphaFoldDB" id="A0A9D5HI86"/>
<feature type="region of interest" description="Disordered" evidence="1">
    <location>
        <begin position="1"/>
        <end position="27"/>
    </location>
</feature>
<evidence type="ECO:0000256" key="1">
    <source>
        <dbReference type="SAM" id="MobiDB-lite"/>
    </source>
</evidence>
<dbReference type="EMBL" id="JAGGNH010000003">
    <property type="protein sequence ID" value="KAJ0977521.1"/>
    <property type="molecule type" value="Genomic_DNA"/>
</dbReference>
<evidence type="ECO:0000313" key="3">
    <source>
        <dbReference type="Proteomes" id="UP001085076"/>
    </source>
</evidence>
<comment type="caution">
    <text evidence="2">The sequence shown here is derived from an EMBL/GenBank/DDBJ whole genome shotgun (WGS) entry which is preliminary data.</text>
</comment>
<accession>A0A9D5HI86</accession>
<protein>
    <submittedName>
        <fullName evidence="2">Uncharacterized protein</fullName>
    </submittedName>
</protein>
<gene>
    <name evidence="2" type="ORF">J5N97_012995</name>
</gene>
<reference evidence="2" key="1">
    <citation type="submission" date="2021-03" db="EMBL/GenBank/DDBJ databases">
        <authorList>
            <person name="Li Z."/>
            <person name="Yang C."/>
        </authorList>
    </citation>
    <scope>NUCLEOTIDE SEQUENCE</scope>
    <source>
        <strain evidence="2">Dzin_1.0</strain>
        <tissue evidence="2">Leaf</tissue>
    </source>
</reference>
<proteinExistence type="predicted"/>